<proteinExistence type="predicted"/>
<accession>A0A645CGN7</accession>
<reference evidence="1" key="1">
    <citation type="submission" date="2019-08" db="EMBL/GenBank/DDBJ databases">
        <authorList>
            <person name="Kucharzyk K."/>
            <person name="Murdoch R.W."/>
            <person name="Higgins S."/>
            <person name="Loffler F."/>
        </authorList>
    </citation>
    <scope>NUCLEOTIDE SEQUENCE</scope>
</reference>
<protein>
    <recommendedName>
        <fullName evidence="2">Four helix bundle protein</fullName>
    </recommendedName>
</protein>
<dbReference type="InterPro" id="IPR026354">
    <property type="entry name" value="4helix_suffix_dom"/>
</dbReference>
<dbReference type="AlphaFoldDB" id="A0A645CGN7"/>
<organism evidence="1">
    <name type="scientific">bioreactor metagenome</name>
    <dbReference type="NCBI Taxonomy" id="1076179"/>
    <lineage>
        <taxon>unclassified sequences</taxon>
        <taxon>metagenomes</taxon>
        <taxon>ecological metagenomes</taxon>
    </lineage>
</organism>
<comment type="caution">
    <text evidence="1">The sequence shown here is derived from an EMBL/GenBank/DDBJ whole genome shotgun (WGS) entry which is preliminary data.</text>
</comment>
<dbReference type="EMBL" id="VSSQ01027061">
    <property type="protein sequence ID" value="MPM76091.1"/>
    <property type="molecule type" value="Genomic_DNA"/>
</dbReference>
<name>A0A645CGN7_9ZZZZ</name>
<dbReference type="SUPFAM" id="SSF158446">
    <property type="entry name" value="IVS-encoded protein-like"/>
    <property type="match status" value="1"/>
</dbReference>
<sequence length="143" mass="16444">MVQAARSGNKNIAEGSRISGTSKEAEIKLTNVARASLEELLGDYQDYLRQHDLPLWDKNSKEALYVRKLGKKEDLSYEDFRKFIETRPAETVANILISLIHQANYLLDRQLHRLEQDFLEEGGLRERMTRARLAARGNRSNAQ</sequence>
<gene>
    <name evidence="1" type="ORF">SDC9_123086</name>
</gene>
<evidence type="ECO:0000313" key="1">
    <source>
        <dbReference type="EMBL" id="MPM76091.1"/>
    </source>
</evidence>
<evidence type="ECO:0008006" key="2">
    <source>
        <dbReference type="Google" id="ProtNLM"/>
    </source>
</evidence>
<dbReference type="InterPro" id="IPR036583">
    <property type="entry name" value="23S_rRNA_IVS_sf"/>
</dbReference>
<dbReference type="NCBIfam" id="TIGR04258">
    <property type="entry name" value="4helix_suffix"/>
    <property type="match status" value="1"/>
</dbReference>